<evidence type="ECO:0000313" key="5">
    <source>
        <dbReference type="Proteomes" id="UP001596445"/>
    </source>
</evidence>
<organism evidence="4 5">
    <name type="scientific">Halovenus salina</name>
    <dbReference type="NCBI Taxonomy" id="1510225"/>
    <lineage>
        <taxon>Archaea</taxon>
        <taxon>Methanobacteriati</taxon>
        <taxon>Methanobacteriota</taxon>
        <taxon>Stenosarchaea group</taxon>
        <taxon>Halobacteria</taxon>
        <taxon>Halobacteriales</taxon>
        <taxon>Haloarculaceae</taxon>
        <taxon>Halovenus</taxon>
    </lineage>
</organism>
<dbReference type="InterPro" id="IPR006076">
    <property type="entry name" value="FAD-dep_OxRdtase"/>
</dbReference>
<evidence type="ECO:0000256" key="1">
    <source>
        <dbReference type="ARBA" id="ARBA00023002"/>
    </source>
</evidence>
<keyword evidence="5" id="KW-1185">Reference proteome</keyword>
<keyword evidence="1" id="KW-0560">Oxidoreductase</keyword>
<feature type="domain" description="FAD dependent oxidoreductase" evidence="3">
    <location>
        <begin position="7"/>
        <end position="188"/>
    </location>
</feature>
<evidence type="ECO:0000313" key="4">
    <source>
        <dbReference type="EMBL" id="MFC7057039.1"/>
    </source>
</evidence>
<dbReference type="Proteomes" id="UP001596445">
    <property type="component" value="Unassembled WGS sequence"/>
</dbReference>
<dbReference type="PANTHER" id="PTHR13847">
    <property type="entry name" value="SARCOSINE DEHYDROGENASE-RELATED"/>
    <property type="match status" value="1"/>
</dbReference>
<dbReference type="Gene3D" id="3.50.50.60">
    <property type="entry name" value="FAD/NAD(P)-binding domain"/>
    <property type="match status" value="1"/>
</dbReference>
<evidence type="ECO:0000259" key="3">
    <source>
        <dbReference type="Pfam" id="PF01266"/>
    </source>
</evidence>
<dbReference type="AlphaFoldDB" id="A0ABD5W076"/>
<protein>
    <submittedName>
        <fullName evidence="4">FAD-dependent oxidoreductase</fullName>
    </submittedName>
</protein>
<reference evidence="4 5" key="1">
    <citation type="journal article" date="2019" name="Int. J. Syst. Evol. Microbiol.">
        <title>The Global Catalogue of Microorganisms (GCM) 10K type strain sequencing project: providing services to taxonomists for standard genome sequencing and annotation.</title>
        <authorList>
            <consortium name="The Broad Institute Genomics Platform"/>
            <consortium name="The Broad Institute Genome Sequencing Center for Infectious Disease"/>
            <person name="Wu L."/>
            <person name="Ma J."/>
        </authorList>
    </citation>
    <scope>NUCLEOTIDE SEQUENCE [LARGE SCALE GENOMIC DNA]</scope>
    <source>
        <strain evidence="4 5">JCM 30072</strain>
    </source>
</reference>
<accession>A0ABD5W076</accession>
<evidence type="ECO:0000256" key="2">
    <source>
        <dbReference type="SAM" id="MobiDB-lite"/>
    </source>
</evidence>
<name>A0ABD5W076_9EURY</name>
<gene>
    <name evidence="4" type="ORF">ACFQQG_01210</name>
</gene>
<dbReference type="RefSeq" id="WP_382183753.1">
    <property type="nucleotide sequence ID" value="NZ_JBHSZI010000001.1"/>
</dbReference>
<dbReference type="SUPFAM" id="SSF51905">
    <property type="entry name" value="FAD/NAD(P)-binding domain"/>
    <property type="match status" value="1"/>
</dbReference>
<dbReference type="Pfam" id="PF01266">
    <property type="entry name" value="DAO"/>
    <property type="match status" value="1"/>
</dbReference>
<dbReference type="InterPro" id="IPR036188">
    <property type="entry name" value="FAD/NAD-bd_sf"/>
</dbReference>
<feature type="region of interest" description="Disordered" evidence="2">
    <location>
        <begin position="199"/>
        <end position="231"/>
    </location>
</feature>
<dbReference type="Gene3D" id="3.30.9.10">
    <property type="entry name" value="D-Amino Acid Oxidase, subunit A, domain 2"/>
    <property type="match status" value="1"/>
</dbReference>
<dbReference type="EMBL" id="JBHSZI010000001">
    <property type="protein sequence ID" value="MFC7057039.1"/>
    <property type="molecule type" value="Genomic_DNA"/>
</dbReference>
<dbReference type="GO" id="GO:0016491">
    <property type="term" value="F:oxidoreductase activity"/>
    <property type="evidence" value="ECO:0007669"/>
    <property type="project" value="UniProtKB-KW"/>
</dbReference>
<proteinExistence type="predicted"/>
<comment type="caution">
    <text evidence="4">The sequence shown here is derived from an EMBL/GenBank/DDBJ whole genome shotgun (WGS) entry which is preliminary data.</text>
</comment>
<sequence length="294" mass="31904">MGYTPHVLVIGGDVLATAIARDLAIRGLDVTLATRDTLGAESPAEFGVLYSGARNVTREPLARLLYRESQTLQQIADGCVDETGGLIVSQDRERLEELHEAAESASIPAQAIDGETLREQEPGLSEDIELGISVPDSVVDPFRLTLANAKGAKEYGATIRSRTAVTEVAVDEGTVGTVRLAHDPSPDAEFETAQAVTDGGNPVSLAGQTRRCQVRPSKPQNRSKSARQRRLTRITSSTRLAGGPERWHRVPVSTCRYRQSSKVRSSSMRVRSIPYSLGMARTAMRRPSDHTRMS</sequence>
<dbReference type="PANTHER" id="PTHR13847:SF289">
    <property type="entry name" value="GLYCINE OXIDASE"/>
    <property type="match status" value="1"/>
</dbReference>